<dbReference type="PROSITE" id="PS50928">
    <property type="entry name" value="ABC_TM1"/>
    <property type="match status" value="1"/>
</dbReference>
<feature type="transmembrane region" description="Helical" evidence="7">
    <location>
        <begin position="242"/>
        <end position="262"/>
    </location>
</feature>
<dbReference type="SUPFAM" id="SSF161098">
    <property type="entry name" value="MetI-like"/>
    <property type="match status" value="1"/>
</dbReference>
<protein>
    <recommendedName>
        <fullName evidence="8">ABC transmembrane type-1 domain-containing protein</fullName>
    </recommendedName>
</protein>
<dbReference type="PATRIC" id="fig|742737.3.peg.4449"/>
<keyword evidence="6 7" id="KW-0472">Membrane</keyword>
<keyword evidence="4 7" id="KW-0812">Transmembrane</keyword>
<dbReference type="EMBL" id="ADLN01000120">
    <property type="protein sequence ID" value="EHI57355.1"/>
    <property type="molecule type" value="Genomic_DNA"/>
</dbReference>
<evidence type="ECO:0000256" key="6">
    <source>
        <dbReference type="ARBA" id="ARBA00023136"/>
    </source>
</evidence>
<feature type="transmembrane region" description="Helical" evidence="7">
    <location>
        <begin position="188"/>
        <end position="209"/>
    </location>
</feature>
<dbReference type="InterPro" id="IPR000515">
    <property type="entry name" value="MetI-like"/>
</dbReference>
<dbReference type="PANTHER" id="PTHR43744:SF3">
    <property type="entry name" value="LACTOSE TRANSPORT SYSTEM PERMEASE PROTEIN LACG"/>
    <property type="match status" value="1"/>
</dbReference>
<evidence type="ECO:0000256" key="3">
    <source>
        <dbReference type="ARBA" id="ARBA00022475"/>
    </source>
</evidence>
<comment type="subcellular location">
    <subcellularLocation>
        <location evidence="1 7">Cell membrane</location>
        <topology evidence="1 7">Multi-pass membrane protein</topology>
    </subcellularLocation>
</comment>
<keyword evidence="3" id="KW-1003">Cell membrane</keyword>
<evidence type="ECO:0000256" key="2">
    <source>
        <dbReference type="ARBA" id="ARBA00022448"/>
    </source>
</evidence>
<organism evidence="9 10">
    <name type="scientific">Hungatella hathewayi WAL-18680</name>
    <dbReference type="NCBI Taxonomy" id="742737"/>
    <lineage>
        <taxon>Bacteria</taxon>
        <taxon>Bacillati</taxon>
        <taxon>Bacillota</taxon>
        <taxon>Clostridia</taxon>
        <taxon>Lachnospirales</taxon>
        <taxon>Lachnospiraceae</taxon>
        <taxon>Hungatella</taxon>
    </lineage>
</organism>
<dbReference type="AlphaFoldDB" id="G5ILT6"/>
<keyword evidence="10" id="KW-1185">Reference proteome</keyword>
<dbReference type="HOGENOM" id="CLU_016047_1_2_9"/>
<dbReference type="GO" id="GO:0055085">
    <property type="term" value="P:transmembrane transport"/>
    <property type="evidence" value="ECO:0007669"/>
    <property type="project" value="InterPro"/>
</dbReference>
<feature type="domain" description="ABC transmembrane type-1" evidence="8">
    <location>
        <begin position="73"/>
        <end position="263"/>
    </location>
</feature>
<evidence type="ECO:0000256" key="1">
    <source>
        <dbReference type="ARBA" id="ARBA00004651"/>
    </source>
</evidence>
<feature type="transmembrane region" description="Helical" evidence="7">
    <location>
        <begin position="78"/>
        <end position="101"/>
    </location>
</feature>
<name>G5ILT6_9FIRM</name>
<evidence type="ECO:0000313" key="9">
    <source>
        <dbReference type="EMBL" id="EHI57355.1"/>
    </source>
</evidence>
<evidence type="ECO:0000256" key="7">
    <source>
        <dbReference type="RuleBase" id="RU363032"/>
    </source>
</evidence>
<dbReference type="Gene3D" id="1.10.3720.10">
    <property type="entry name" value="MetI-like"/>
    <property type="match status" value="1"/>
</dbReference>
<keyword evidence="2 7" id="KW-0813">Transport</keyword>
<dbReference type="RefSeq" id="WP_006782452.1">
    <property type="nucleotide sequence ID" value="NZ_CP040506.1"/>
</dbReference>
<comment type="similarity">
    <text evidence="7">Belongs to the binding-protein-dependent transport system permease family.</text>
</comment>
<evidence type="ECO:0000313" key="10">
    <source>
        <dbReference type="Proteomes" id="UP000005384"/>
    </source>
</evidence>
<feature type="transmembrane region" description="Helical" evidence="7">
    <location>
        <begin position="140"/>
        <end position="159"/>
    </location>
</feature>
<dbReference type="Pfam" id="PF00528">
    <property type="entry name" value="BPD_transp_1"/>
    <property type="match status" value="1"/>
</dbReference>
<evidence type="ECO:0000256" key="5">
    <source>
        <dbReference type="ARBA" id="ARBA00022989"/>
    </source>
</evidence>
<dbReference type="GO" id="GO:0005886">
    <property type="term" value="C:plasma membrane"/>
    <property type="evidence" value="ECO:0007669"/>
    <property type="project" value="UniProtKB-SubCell"/>
</dbReference>
<dbReference type="InterPro" id="IPR035906">
    <property type="entry name" value="MetI-like_sf"/>
</dbReference>
<gene>
    <name evidence="9" type="ORF">HMPREF9473_04464</name>
</gene>
<evidence type="ECO:0000256" key="4">
    <source>
        <dbReference type="ARBA" id="ARBA00022692"/>
    </source>
</evidence>
<evidence type="ECO:0000259" key="8">
    <source>
        <dbReference type="PROSITE" id="PS50928"/>
    </source>
</evidence>
<dbReference type="CDD" id="cd06261">
    <property type="entry name" value="TM_PBP2"/>
    <property type="match status" value="1"/>
</dbReference>
<reference evidence="9 10" key="1">
    <citation type="submission" date="2011-08" db="EMBL/GenBank/DDBJ databases">
        <title>The Genome Sequence of Clostridium hathewayi WAL-18680.</title>
        <authorList>
            <consortium name="The Broad Institute Genome Sequencing Platform"/>
            <person name="Earl A."/>
            <person name="Ward D."/>
            <person name="Feldgarden M."/>
            <person name="Gevers D."/>
            <person name="Finegold S.M."/>
            <person name="Summanen P.H."/>
            <person name="Molitoris D.R."/>
            <person name="Song M."/>
            <person name="Daigneault M."/>
            <person name="Allen-Vercoe E."/>
            <person name="Young S.K."/>
            <person name="Zeng Q."/>
            <person name="Gargeya S."/>
            <person name="Fitzgerald M."/>
            <person name="Haas B."/>
            <person name="Abouelleil A."/>
            <person name="Alvarado L."/>
            <person name="Arachchi H.M."/>
            <person name="Berlin A."/>
            <person name="Brown A."/>
            <person name="Chapman S.B."/>
            <person name="Chen Z."/>
            <person name="Dunbar C."/>
            <person name="Freedman E."/>
            <person name="Gearin G."/>
            <person name="Gellesch M."/>
            <person name="Goldberg J."/>
            <person name="Griggs A."/>
            <person name="Gujja S."/>
            <person name="Heiman D."/>
            <person name="Howarth C."/>
            <person name="Larson L."/>
            <person name="Lui A."/>
            <person name="MacDonald P.J.P."/>
            <person name="Montmayeur A."/>
            <person name="Murphy C."/>
            <person name="Neiman D."/>
            <person name="Pearson M."/>
            <person name="Priest M."/>
            <person name="Roberts A."/>
            <person name="Saif S."/>
            <person name="Shea T."/>
            <person name="Shenoy N."/>
            <person name="Sisk P."/>
            <person name="Stolte C."/>
            <person name="Sykes S."/>
            <person name="Wortman J."/>
            <person name="Nusbaum C."/>
            <person name="Birren B."/>
        </authorList>
    </citation>
    <scope>NUCLEOTIDE SEQUENCE [LARGE SCALE GENOMIC DNA]</scope>
    <source>
        <strain evidence="9 10">WAL-18680</strain>
    </source>
</reference>
<dbReference type="OrthoDB" id="9794684at2"/>
<dbReference type="Proteomes" id="UP000005384">
    <property type="component" value="Unassembled WGS sequence"/>
</dbReference>
<feature type="transmembrane region" description="Helical" evidence="7">
    <location>
        <begin position="12"/>
        <end position="33"/>
    </location>
</feature>
<comment type="caution">
    <text evidence="9">The sequence shown here is derived from an EMBL/GenBank/DDBJ whole genome shotgun (WGS) entry which is preliminary data.</text>
</comment>
<accession>G5ILT6</accession>
<dbReference type="PANTHER" id="PTHR43744">
    <property type="entry name" value="ABC TRANSPORTER PERMEASE PROTEIN MG189-RELATED-RELATED"/>
    <property type="match status" value="1"/>
</dbReference>
<proteinExistence type="inferred from homology"/>
<keyword evidence="5 7" id="KW-1133">Transmembrane helix</keyword>
<feature type="transmembrane region" description="Helical" evidence="7">
    <location>
        <begin position="113"/>
        <end position="134"/>
    </location>
</feature>
<sequence length="278" mass="31197">MAKLKKYGIALLKYAVLIVVTLVTLIPIISVILSSFKTKIEYLTTGRLVLPENWLNFENFVTLFKHGRVLTGLMNTGIIIVVTLITSTLFATMVAYCITRFEFTGKRLIEKMYLLASFVPGVIVHLIIFKIFAGCNLVDNLMSIVILYSGVDVVSLYLYKQYISQIPLSLDEAAMVEGCSYFNIYRTIILPLLKPAITTAAILKVTYIYNDFYTAFLYLPSEDKGVMSTILYRFIGPYSSNWSVIAAGILIVTIPIFIGFLLSQKFIYKGFIDGAVKS</sequence>